<comment type="caution">
    <text evidence="2">The sequence shown here is derived from an EMBL/GenBank/DDBJ whole genome shotgun (WGS) entry which is preliminary data.</text>
</comment>
<protein>
    <submittedName>
        <fullName evidence="2">Uncharacterized protein</fullName>
    </submittedName>
</protein>
<dbReference type="Proteomes" id="UP000183039">
    <property type="component" value="Unassembled WGS sequence"/>
</dbReference>
<gene>
    <name evidence="2" type="ORF">RV15_GL001031</name>
</gene>
<sequence>MKEYVILKKQERKSEGIRMVVFIAGITGVLIGAVIVSVGVALRVTYEERKAVRYRELENFVKEIETLNLLNKKINEILQKRDIYVDKSVNFISMDDCYISIDDFIYLESFSAQNNFYLPTYLIEEFFKKIAHRKVILTPDEVISMGGSTYKGGRVILESFSEELLSIIEDKKRQMKRLTHKPLYYFQRG</sequence>
<reference evidence="2 3" key="1">
    <citation type="submission" date="2014-12" db="EMBL/GenBank/DDBJ databases">
        <title>Draft genome sequences of 29 type strains of Enterococci.</title>
        <authorList>
            <person name="Zhong Z."/>
            <person name="Sun Z."/>
            <person name="Liu W."/>
            <person name="Zhang W."/>
            <person name="Zhang H."/>
        </authorList>
    </citation>
    <scope>NUCLEOTIDE SEQUENCE [LARGE SCALE GENOMIC DNA]</scope>
    <source>
        <strain evidence="2 3">DSM 22801</strain>
    </source>
</reference>
<dbReference type="EMBL" id="JXLC01000018">
    <property type="protein sequence ID" value="OJG90680.1"/>
    <property type="molecule type" value="Genomic_DNA"/>
</dbReference>
<accession>A0AA91JNK6</accession>
<organism evidence="2 3">
    <name type="scientific">Enterococcus silesiacus</name>
    <dbReference type="NCBI Taxonomy" id="332949"/>
    <lineage>
        <taxon>Bacteria</taxon>
        <taxon>Bacillati</taxon>
        <taxon>Bacillota</taxon>
        <taxon>Bacilli</taxon>
        <taxon>Lactobacillales</taxon>
        <taxon>Enterococcaceae</taxon>
        <taxon>Enterococcus</taxon>
    </lineage>
</organism>
<keyword evidence="1" id="KW-0472">Membrane</keyword>
<proteinExistence type="predicted"/>
<evidence type="ECO:0000256" key="1">
    <source>
        <dbReference type="SAM" id="Phobius"/>
    </source>
</evidence>
<evidence type="ECO:0000313" key="3">
    <source>
        <dbReference type="Proteomes" id="UP000183039"/>
    </source>
</evidence>
<evidence type="ECO:0000313" key="2">
    <source>
        <dbReference type="EMBL" id="OJG90680.1"/>
    </source>
</evidence>
<keyword evidence="1" id="KW-0812">Transmembrane</keyword>
<name>A0AA91JNK6_9ENTE</name>
<keyword evidence="1" id="KW-1133">Transmembrane helix</keyword>
<feature type="transmembrane region" description="Helical" evidence="1">
    <location>
        <begin position="20"/>
        <end position="42"/>
    </location>
</feature>
<dbReference type="AlphaFoldDB" id="A0AA91JNK6"/>